<evidence type="ECO:0000256" key="1">
    <source>
        <dbReference type="SAM" id="MobiDB-lite"/>
    </source>
</evidence>
<feature type="compositionally biased region" description="Basic and acidic residues" evidence="1">
    <location>
        <begin position="581"/>
        <end position="596"/>
    </location>
</feature>
<feature type="compositionally biased region" description="Basic and acidic residues" evidence="1">
    <location>
        <begin position="608"/>
        <end position="621"/>
    </location>
</feature>
<dbReference type="Proteomes" id="UP001597097">
    <property type="component" value="Unassembled WGS sequence"/>
</dbReference>
<name>A0ABW4GU67_9ACTN</name>
<evidence type="ECO:0000313" key="2">
    <source>
        <dbReference type="EMBL" id="MFD1545964.1"/>
    </source>
</evidence>
<feature type="region of interest" description="Disordered" evidence="1">
    <location>
        <begin position="428"/>
        <end position="449"/>
    </location>
</feature>
<gene>
    <name evidence="2" type="ORF">ACFSJ0_53610</name>
</gene>
<feature type="compositionally biased region" description="Basic and acidic residues" evidence="1">
    <location>
        <begin position="431"/>
        <end position="449"/>
    </location>
</feature>
<evidence type="ECO:0000313" key="3">
    <source>
        <dbReference type="Proteomes" id="UP001597097"/>
    </source>
</evidence>
<reference evidence="3" key="1">
    <citation type="journal article" date="2019" name="Int. J. Syst. Evol. Microbiol.">
        <title>The Global Catalogue of Microorganisms (GCM) 10K type strain sequencing project: providing services to taxonomists for standard genome sequencing and annotation.</title>
        <authorList>
            <consortium name="The Broad Institute Genomics Platform"/>
            <consortium name="The Broad Institute Genome Sequencing Center for Infectious Disease"/>
            <person name="Wu L."/>
            <person name="Ma J."/>
        </authorList>
    </citation>
    <scope>NUCLEOTIDE SEQUENCE [LARGE SCALE GENOMIC DNA]</scope>
    <source>
        <strain evidence="3">CGMCC 1.15399</strain>
    </source>
</reference>
<accession>A0ABW4GU67</accession>
<keyword evidence="3" id="KW-1185">Reference proteome</keyword>
<dbReference type="Pfam" id="PF14441">
    <property type="entry name" value="OTT_1508_deam"/>
    <property type="match status" value="1"/>
</dbReference>
<sequence>MGKIKRNKRKKQPGSNEQQNTEVEQGGGSEGGEKPAQDEEPGSGEQSQSDEKSPQKEPAGPPVGAEPLVKTKQVTSPAPPGPDLTVFTLLPPDIGRYIVRFLPFASLMNLLAINPAMRRWMSSVVQQSRNTTLSAAATGFWLKHCAKPQFGDSPITVLEMVRQINRQPYDERVWSFVGKLVDSDFTHWSEILGELAILRGEFGDVRVLEALTDLLPTEEEKRALKEGYVGVAAKVDPLRLMTATDPPETMAVTTAGVTGTDEQAIRDLVHDRLRTRFNTIKTQVAGKGSTQRRQQRTDATAPEQRALDRLSWVLTHLQDARQCVSVALSKNNMRVWANVPDDSMRTDLERLFAAATAGTEQLQQQLDSLWRDLHNSSLDKRSGKPDEKEWHDAERRLLKTLRFLGGLLDEWAKVRMKVRLSARTTAYEGTGEERVHTETQASDEAKHSRDKLKADLEELEEATGITVMLQEMTMAIGISKLSCFKCWITLLAAREEGVNLEGSGTHGKSYGKWTMPFALGSSPQVLKAILGVTDSEQDEDLTRLIENPVTAPMVVKAINIFPEQGAAQKTIYYSSEDETDLKFTKHPTEPPKRKASDSGPTPVQGKKVKPDSEQVKPKKEEFEEPDEIIDDGDDSGDEDYHQPGSEE</sequence>
<organism evidence="2 3">
    <name type="scientific">Nonomuraea guangzhouensis</name>
    <dbReference type="NCBI Taxonomy" id="1291555"/>
    <lineage>
        <taxon>Bacteria</taxon>
        <taxon>Bacillati</taxon>
        <taxon>Actinomycetota</taxon>
        <taxon>Actinomycetes</taxon>
        <taxon>Streptosporangiales</taxon>
        <taxon>Streptosporangiaceae</taxon>
        <taxon>Nonomuraea</taxon>
    </lineage>
</organism>
<feature type="region of interest" description="Disordered" evidence="1">
    <location>
        <begin position="581"/>
        <end position="647"/>
    </location>
</feature>
<dbReference type="InterPro" id="IPR027796">
    <property type="entry name" value="OTT_1508_deam-like"/>
</dbReference>
<feature type="compositionally biased region" description="Basic residues" evidence="1">
    <location>
        <begin position="1"/>
        <end position="12"/>
    </location>
</feature>
<comment type="caution">
    <text evidence="2">The sequence shown here is derived from an EMBL/GenBank/DDBJ whole genome shotgun (WGS) entry which is preliminary data.</text>
</comment>
<dbReference type="EMBL" id="JBHUCM010000053">
    <property type="protein sequence ID" value="MFD1545964.1"/>
    <property type="molecule type" value="Genomic_DNA"/>
</dbReference>
<dbReference type="RefSeq" id="WP_219537608.1">
    <property type="nucleotide sequence ID" value="NZ_JAHKRM010000039.1"/>
</dbReference>
<proteinExistence type="predicted"/>
<feature type="compositionally biased region" description="Acidic residues" evidence="1">
    <location>
        <begin position="622"/>
        <end position="637"/>
    </location>
</feature>
<feature type="region of interest" description="Disordered" evidence="1">
    <location>
        <begin position="1"/>
        <end position="67"/>
    </location>
</feature>
<protein>
    <submittedName>
        <fullName evidence="2">Nucleic acid/nucleotide deaminase domain-containing protein</fullName>
    </submittedName>
</protein>